<feature type="compositionally biased region" description="Basic and acidic residues" evidence="8">
    <location>
        <begin position="482"/>
        <end position="500"/>
    </location>
</feature>
<keyword evidence="11" id="KW-1185">Reference proteome</keyword>
<name>A0A2B7Y877_POLH7</name>
<proteinExistence type="predicted"/>
<feature type="domain" description="DEUBAD" evidence="9">
    <location>
        <begin position="98"/>
        <end position="219"/>
    </location>
</feature>
<evidence type="ECO:0000256" key="4">
    <source>
        <dbReference type="ARBA" id="ARBA00022833"/>
    </source>
</evidence>
<evidence type="ECO:0000256" key="7">
    <source>
        <dbReference type="ARBA" id="ARBA00023242"/>
    </source>
</evidence>
<feature type="compositionally biased region" description="Acidic residues" evidence="8">
    <location>
        <begin position="434"/>
        <end position="454"/>
    </location>
</feature>
<evidence type="ECO:0000256" key="2">
    <source>
        <dbReference type="ARBA" id="ARBA00022723"/>
    </source>
</evidence>
<feature type="region of interest" description="Disordered" evidence="8">
    <location>
        <begin position="292"/>
        <end position="528"/>
    </location>
</feature>
<evidence type="ECO:0000256" key="1">
    <source>
        <dbReference type="ARBA" id="ARBA00004123"/>
    </source>
</evidence>
<dbReference type="OrthoDB" id="2289918at2759"/>
<evidence type="ECO:0000313" key="11">
    <source>
        <dbReference type="Proteomes" id="UP000224634"/>
    </source>
</evidence>
<dbReference type="Pfam" id="PF13919">
    <property type="entry name" value="ASXH"/>
    <property type="match status" value="1"/>
</dbReference>
<dbReference type="InterPro" id="IPR044867">
    <property type="entry name" value="DEUBAD_dom"/>
</dbReference>
<keyword evidence="5" id="KW-0805">Transcription regulation</keyword>
<dbReference type="PROSITE" id="PS51916">
    <property type="entry name" value="DEUBAD"/>
    <property type="match status" value="1"/>
</dbReference>
<reference evidence="10 11" key="1">
    <citation type="submission" date="2017-10" db="EMBL/GenBank/DDBJ databases">
        <title>Comparative genomics in systemic dimorphic fungi from Ajellomycetaceae.</title>
        <authorList>
            <person name="Munoz J.F."/>
            <person name="Mcewen J.G."/>
            <person name="Clay O.K."/>
            <person name="Cuomo C.A."/>
        </authorList>
    </citation>
    <scope>NUCLEOTIDE SEQUENCE [LARGE SCALE GENOMIC DNA]</scope>
    <source>
        <strain evidence="10 11">UAMH7299</strain>
    </source>
</reference>
<evidence type="ECO:0000256" key="5">
    <source>
        <dbReference type="ARBA" id="ARBA00023015"/>
    </source>
</evidence>
<feature type="compositionally biased region" description="Low complexity" evidence="8">
    <location>
        <begin position="503"/>
        <end position="512"/>
    </location>
</feature>
<feature type="region of interest" description="Disordered" evidence="8">
    <location>
        <begin position="1"/>
        <end position="97"/>
    </location>
</feature>
<keyword evidence="3" id="KW-0863">Zinc-finger</keyword>
<protein>
    <recommendedName>
        <fullName evidence="9">DEUBAD domain-containing protein</fullName>
    </recommendedName>
</protein>
<feature type="compositionally biased region" description="Basic and acidic residues" evidence="8">
    <location>
        <begin position="84"/>
        <end position="94"/>
    </location>
</feature>
<keyword evidence="2" id="KW-0479">Metal-binding</keyword>
<dbReference type="EMBL" id="PDNA01000066">
    <property type="protein sequence ID" value="PGH17261.1"/>
    <property type="molecule type" value="Genomic_DNA"/>
</dbReference>
<keyword evidence="4" id="KW-0862">Zinc</keyword>
<evidence type="ECO:0000313" key="10">
    <source>
        <dbReference type="EMBL" id="PGH17261.1"/>
    </source>
</evidence>
<dbReference type="GO" id="GO:0005634">
    <property type="term" value="C:nucleus"/>
    <property type="evidence" value="ECO:0007669"/>
    <property type="project" value="UniProtKB-SubCell"/>
</dbReference>
<sequence>MGRPRKSKAVEAGKSAVQPAKKPGAARRAPTAVPPASDGSENDDDLPQSSSSAKPPSKRKMPPAGVKKARPTTANAKRMPARSAKKDPWGEEKLTTSSKSRIIDIDLIKLLAKPEAWTCLDEDEKKQILALLPENIHPNAEPADPEGENYAIPPLPESFVRYSNSWRDGVRGYQQDLQNGKYDPEWQRQAAVAMEERARGRFDKFKEDQYEEFWGQKQKLDHYVIAGDSSKVKLEELIKHGVVRVGDVWKYSRSFGKKSEKKTLVEKEVKVIESNGSSLTFAIPPGRRVFSSNGLQPTVSQHPKQASNNSANYAEGSVSSRMSGDSVPASSANETPLPTDLSQGEIPASSNDPLNALRSPTPTIMTNGHKPENAAKDAPPSGLAPSVPESSITPSEPVEMEIDSEETSTNYPTTTTTTTKPVPIRISRFTDIIDSSDSDSEELTEPPTDDDEPPPFEQTPQKPPVPKPISAAAKTLTEQPEAELKTETEPKPEEQPRTEPDVESPNPSSSSPPKKEEPSQTNKPQLQQDIIFRGVTGPGGLGRKILAIDGRITDPPHGNSWKEFRCFRNNQDIGSLWEVRQALFLKGK</sequence>
<evidence type="ECO:0000256" key="8">
    <source>
        <dbReference type="SAM" id="MobiDB-lite"/>
    </source>
</evidence>
<comment type="subcellular location">
    <subcellularLocation>
        <location evidence="1">Nucleus</location>
    </subcellularLocation>
</comment>
<evidence type="ECO:0000256" key="6">
    <source>
        <dbReference type="ARBA" id="ARBA00023163"/>
    </source>
</evidence>
<accession>A0A2B7Y877</accession>
<dbReference type="STRING" id="1447883.A0A2B7Y877"/>
<comment type="caution">
    <text evidence="10">The sequence shown here is derived from an EMBL/GenBank/DDBJ whole genome shotgun (WGS) entry which is preliminary data.</text>
</comment>
<evidence type="ECO:0000259" key="9">
    <source>
        <dbReference type="PROSITE" id="PS51916"/>
    </source>
</evidence>
<organism evidence="10 11">
    <name type="scientific">Polytolypa hystricis (strain UAMH7299)</name>
    <dbReference type="NCBI Taxonomy" id="1447883"/>
    <lineage>
        <taxon>Eukaryota</taxon>
        <taxon>Fungi</taxon>
        <taxon>Dikarya</taxon>
        <taxon>Ascomycota</taxon>
        <taxon>Pezizomycotina</taxon>
        <taxon>Eurotiomycetes</taxon>
        <taxon>Eurotiomycetidae</taxon>
        <taxon>Onygenales</taxon>
        <taxon>Onygenales incertae sedis</taxon>
        <taxon>Polytolypa</taxon>
    </lineage>
</organism>
<evidence type="ECO:0000256" key="3">
    <source>
        <dbReference type="ARBA" id="ARBA00022771"/>
    </source>
</evidence>
<dbReference type="InterPro" id="IPR028020">
    <property type="entry name" value="ASX_DEUBAD_dom"/>
</dbReference>
<feature type="compositionally biased region" description="Polar residues" evidence="8">
    <location>
        <begin position="292"/>
        <end position="366"/>
    </location>
</feature>
<dbReference type="GO" id="GO:0008270">
    <property type="term" value="F:zinc ion binding"/>
    <property type="evidence" value="ECO:0007669"/>
    <property type="project" value="UniProtKB-KW"/>
</dbReference>
<feature type="compositionally biased region" description="Low complexity" evidence="8">
    <location>
        <begin position="19"/>
        <end position="36"/>
    </location>
</feature>
<dbReference type="AlphaFoldDB" id="A0A2B7Y877"/>
<gene>
    <name evidence="10" type="ORF">AJ80_04903</name>
</gene>
<keyword evidence="7" id="KW-0539">Nucleus</keyword>
<feature type="compositionally biased region" description="Pro residues" evidence="8">
    <location>
        <begin position="455"/>
        <end position="467"/>
    </location>
</feature>
<dbReference type="Proteomes" id="UP000224634">
    <property type="component" value="Unassembled WGS sequence"/>
</dbReference>
<keyword evidence="6" id="KW-0804">Transcription</keyword>